<protein>
    <recommendedName>
        <fullName evidence="8">Protein kinase domain-containing protein</fullName>
    </recommendedName>
</protein>
<keyword evidence="1" id="KW-0723">Serine/threonine-protein kinase</keyword>
<dbReference type="AlphaFoldDB" id="A4HY80"/>
<feature type="compositionally biased region" description="Polar residues" evidence="7">
    <location>
        <begin position="638"/>
        <end position="660"/>
    </location>
</feature>
<keyword evidence="2 9" id="KW-0808">Transferase</keyword>
<dbReference type="InterPro" id="IPR000719">
    <property type="entry name" value="Prot_kinase_dom"/>
</dbReference>
<evidence type="ECO:0000256" key="3">
    <source>
        <dbReference type="ARBA" id="ARBA00022741"/>
    </source>
</evidence>
<evidence type="ECO:0000256" key="1">
    <source>
        <dbReference type="ARBA" id="ARBA00022527"/>
    </source>
</evidence>
<keyword evidence="5 6" id="KW-0067">ATP-binding</keyword>
<reference evidence="9 10" key="1">
    <citation type="journal article" date="2007" name="Nat. Genet.">
        <title>Comparative genomic analysis of three Leishmania species that cause diverse human disease.</title>
        <authorList>
            <person name="Peacock C.S."/>
            <person name="Seeger K."/>
            <person name="Harris D."/>
            <person name="Murphy L."/>
            <person name="Ruiz J.C."/>
            <person name="Quail M.A."/>
            <person name="Peters N."/>
            <person name="Adlem E."/>
            <person name="Tivey A."/>
            <person name="Aslett M."/>
            <person name="Kerhornou A."/>
            <person name="Ivens A."/>
            <person name="Fraser A."/>
            <person name="Rajandream M.A."/>
            <person name="Carver T."/>
            <person name="Norbertczak H."/>
            <person name="Chillingworth T."/>
            <person name="Hance Z."/>
            <person name="Jagels K."/>
            <person name="Moule S."/>
            <person name="Ormond D."/>
            <person name="Rutter S."/>
            <person name="Squares R."/>
            <person name="Whitehead S."/>
            <person name="Rabbinowitsch E."/>
            <person name="Arrowsmith C."/>
            <person name="White B."/>
            <person name="Thurston S."/>
            <person name="Bringaud F."/>
            <person name="Baldauf S.L."/>
            <person name="Faulconbridge A."/>
            <person name="Jeffares D."/>
            <person name="Depledge D.P."/>
            <person name="Oyola S.O."/>
            <person name="Hilley J.D."/>
            <person name="Brito L.O."/>
            <person name="Tosi L.R."/>
            <person name="Barrell B."/>
            <person name="Cruz A.K."/>
            <person name="Mottram J.C."/>
            <person name="Smith D.F."/>
            <person name="Berriman M."/>
        </authorList>
    </citation>
    <scope>NUCLEOTIDE SEQUENCE [LARGE SCALE GENOMIC DNA]</scope>
    <source>
        <strain evidence="9 10">JPCM5</strain>
    </source>
</reference>
<dbReference type="Proteomes" id="UP000008153">
    <property type="component" value="Chromosome 19"/>
</dbReference>
<feature type="compositionally biased region" description="Polar residues" evidence="7">
    <location>
        <begin position="1255"/>
        <end position="1264"/>
    </location>
</feature>
<dbReference type="Gene3D" id="3.30.200.20">
    <property type="entry name" value="Phosphorylase Kinase, domain 1"/>
    <property type="match status" value="1"/>
</dbReference>
<feature type="region of interest" description="Disordered" evidence="7">
    <location>
        <begin position="106"/>
        <end position="125"/>
    </location>
</feature>
<evidence type="ECO:0000313" key="10">
    <source>
        <dbReference type="Proteomes" id="UP000008153"/>
    </source>
</evidence>
<feature type="compositionally biased region" description="Pro residues" evidence="7">
    <location>
        <begin position="1"/>
        <end position="16"/>
    </location>
</feature>
<name>A4HY80_LEIIN</name>
<dbReference type="STRING" id="5671.A4HY80"/>
<dbReference type="PANTHER" id="PTHR24349">
    <property type="entry name" value="SERINE/THREONINE-PROTEIN KINASE"/>
    <property type="match status" value="1"/>
</dbReference>
<feature type="compositionally biased region" description="Polar residues" evidence="7">
    <location>
        <begin position="36"/>
        <end position="49"/>
    </location>
</feature>
<evidence type="ECO:0000256" key="5">
    <source>
        <dbReference type="ARBA" id="ARBA00022840"/>
    </source>
</evidence>
<accession>A4HY80</accession>
<evidence type="ECO:0000259" key="8">
    <source>
        <dbReference type="PROSITE" id="PS50011"/>
    </source>
</evidence>
<dbReference type="VEuPathDB" id="TriTrypDB:LINF_190010800"/>
<feature type="region of interest" description="Disordered" evidence="7">
    <location>
        <begin position="955"/>
        <end position="992"/>
    </location>
</feature>
<evidence type="ECO:0000256" key="6">
    <source>
        <dbReference type="PROSITE-ProRule" id="PRU10141"/>
    </source>
</evidence>
<feature type="compositionally biased region" description="Low complexity" evidence="7">
    <location>
        <begin position="955"/>
        <end position="981"/>
    </location>
</feature>
<evidence type="ECO:0000256" key="7">
    <source>
        <dbReference type="SAM" id="MobiDB-lite"/>
    </source>
</evidence>
<evidence type="ECO:0000256" key="4">
    <source>
        <dbReference type="ARBA" id="ARBA00022777"/>
    </source>
</evidence>
<dbReference type="Gene3D" id="1.10.510.10">
    <property type="entry name" value="Transferase(Phosphotransferase) domain 1"/>
    <property type="match status" value="2"/>
</dbReference>
<dbReference type="SUPFAM" id="SSF56112">
    <property type="entry name" value="Protein kinase-like (PK-like)"/>
    <property type="match status" value="3"/>
</dbReference>
<feature type="region of interest" description="Disordered" evidence="7">
    <location>
        <begin position="638"/>
        <end position="674"/>
    </location>
</feature>
<dbReference type="GeneID" id="5068432"/>
<dbReference type="InterPro" id="IPR050205">
    <property type="entry name" value="CDPK_Ser/Thr_kinases"/>
</dbReference>
<dbReference type="InParanoid" id="A4HY80"/>
<dbReference type="PROSITE" id="PS50011">
    <property type="entry name" value="PROTEIN_KINASE_DOM"/>
    <property type="match status" value="1"/>
</dbReference>
<gene>
    <name evidence="9" type="ORF">LINJ_19_0590</name>
</gene>
<feature type="region of interest" description="Disordered" evidence="7">
    <location>
        <begin position="225"/>
        <end position="252"/>
    </location>
</feature>
<dbReference type="InterPro" id="IPR017441">
    <property type="entry name" value="Protein_kinase_ATP_BS"/>
</dbReference>
<feature type="compositionally biased region" description="Low complexity" evidence="7">
    <location>
        <begin position="523"/>
        <end position="539"/>
    </location>
</feature>
<feature type="compositionally biased region" description="Low complexity" evidence="7">
    <location>
        <begin position="368"/>
        <end position="382"/>
    </location>
</feature>
<dbReference type="SMR" id="A4HY80"/>
<feature type="domain" description="Protein kinase" evidence="8">
    <location>
        <begin position="732"/>
        <end position="1024"/>
    </location>
</feature>
<feature type="region of interest" description="Disordered" evidence="7">
    <location>
        <begin position="1201"/>
        <end position="1220"/>
    </location>
</feature>
<feature type="region of interest" description="Disordered" evidence="7">
    <location>
        <begin position="173"/>
        <end position="204"/>
    </location>
</feature>
<dbReference type="InterPro" id="IPR011009">
    <property type="entry name" value="Kinase-like_dom_sf"/>
</dbReference>
<dbReference type="FunFam" id="1.10.510.10:FF:001657">
    <property type="entry name" value="Protein kinase, putative"/>
    <property type="match status" value="1"/>
</dbReference>
<feature type="region of interest" description="Disordered" evidence="7">
    <location>
        <begin position="1010"/>
        <end position="1053"/>
    </location>
</feature>
<dbReference type="SMART" id="SM00220">
    <property type="entry name" value="S_TKc"/>
    <property type="match status" value="1"/>
</dbReference>
<feature type="region of interest" description="Disordered" evidence="7">
    <location>
        <begin position="1543"/>
        <end position="1587"/>
    </location>
</feature>
<feature type="region of interest" description="Disordered" evidence="7">
    <location>
        <begin position="1279"/>
        <end position="1360"/>
    </location>
</feature>
<feature type="compositionally biased region" description="Polar residues" evidence="7">
    <location>
        <begin position="1565"/>
        <end position="1577"/>
    </location>
</feature>
<dbReference type="GO" id="GO:0005524">
    <property type="term" value="F:ATP binding"/>
    <property type="evidence" value="ECO:0007669"/>
    <property type="project" value="UniProtKB-UniRule"/>
</dbReference>
<dbReference type="GO" id="GO:0004674">
    <property type="term" value="F:protein serine/threonine kinase activity"/>
    <property type="evidence" value="ECO:0007669"/>
    <property type="project" value="UniProtKB-KW"/>
</dbReference>
<dbReference type="RefSeq" id="XP_001465021.2">
    <property type="nucleotide sequence ID" value="XM_001464984.2"/>
</dbReference>
<keyword evidence="10" id="KW-1185">Reference proteome</keyword>
<feature type="region of interest" description="Disordered" evidence="7">
    <location>
        <begin position="1"/>
        <end position="83"/>
    </location>
</feature>
<feature type="compositionally biased region" description="Low complexity" evidence="7">
    <location>
        <begin position="173"/>
        <end position="184"/>
    </location>
</feature>
<evidence type="ECO:0000313" key="9">
    <source>
        <dbReference type="EMBL" id="CAM67264.2"/>
    </source>
</evidence>
<dbReference type="Pfam" id="PF00069">
    <property type="entry name" value="Pkinase"/>
    <property type="match status" value="1"/>
</dbReference>
<proteinExistence type="predicted"/>
<sequence>MLPSSAPPWGPGPHDPAPYSTIAAHNCTAECVDGPTSGSATHNRSTSPRGQPAGGDTASPTPASVEVLGRKTQHRRCSTSPPLKPLMKEAVLARALEKPRCTLASAAMESTGDPPHPSKDSDAETSACIRATCTGSRTRVDHAPPLSLSATVSSVQQHLGMIPQVASSNSASYQASASAPSTPSNRKEASKMQRRSSSAFMSRLPSDTRLRTSLLAAFGVQHAETHGRCDAPSHAPLPVRGSLSMTNSTDVTPVASDTHFRRSVNEGCSTVESHCTATAAASCVVVRAPSGAFRALPHPSIWLNTSLAGIGGVPSFNSSTPSTNASVLKDRHSSGTGTCEVPSESSLLPPFRTSSLDRDGVGAEDCGSEASGTASTSATVEVLHSGDANPVTGDRCSRLPSGRSINTSVSGEVGGFAPDASGTSTAHHTCAESNSSAGGGAELQGAGCSFGWRMFSSLTSQRGGGGGGAPAPSLGIFQSGLYLSMDEGDVSPAPALEVPMTPQSFSTMLLARESSEGAQHPVRAGSATSATTTNGARSSSLAVQEGNDTMLRQSSQQVPIVSQLAEDAWSGGGVAANGIEDWCVDGGSRDSREARTTSTTHTSGVGSHPCLVPGSGSGRCVIGGCCATPLSSFQLLGGSSKQEMPTSALDTDEIPSTPTDISALPYPPPPPLSARRRRQRRACHHCDGGNAVSSNSRVDLETGVIETDTLERARAVSKDGSRAYEIVNGKYVMYDYELGRGSYATVRLCYNLADGHFYAVKVLDRVRLKRRQLGSEAGLCKIDQEIAMMKQVQHKNIIALHEVIRDPSMRYVYLVLELAESREVLSMRDNGDVLPRGDDDGAATAYPEAAAREMVKGLLQALMYIHYLGVAHRDIKPSNVLRTADGTVKLCDFGVSVLVGDAPMQLSREGSVAFLAPELLLSSEVEVSRFLTPDDSSLGSTRNKSATHMLADSALATATRNARTTVTSTTTATSATELASTGGPASPKEEGAKWTQRLMSSFAGAALQPNARAAASRAPGREIASPGGGAPSAIPPWPSSASLPKRGGGGGAARRASFRTLSLSPCGAAARECAAAIATAAVSPCAGGAAAVTPPTGAYSPSTPAAQPFSDLSKSAGNAPVDLLKADVFALGVTVYTLLLGHLPWRASSAVSQRAAILAEPDPFLRLYKAAYGDAYVGPPQVREACMPRCDVLGSDAIPASSHASTSASGKDGRGASYGTANAELSDGQWAIAAEKDDVVTPAPVTALPCKWRHLSNTGTTPDECTSEQEKCTPTAAKLTAAPQPHRNAPTRSDRNSAQPVGERSTAAAALPRPATQLLAKKATTSESRAPKDLAESPSDDHNPRAPFEAPPPPMPPQQERHLHRFQWRPFMDVVLGSAPIKTATAAGTAITQQAQVTVRHRRGGGGELVDGDLRQTNATTTCIRSRAPAVKMLLSRAATQPRFGSVVQVPHSLAICGDERATWEAQGAAMSGPAVAPPLRPRGPTTTPDQLYPYRGILDVDDDDWMKADESDVVQGMKESAINAEQWVPGSSSDLLRTVPSSAVTGTRSNDSEADSASDCDSSTTTVPCSAAKSTASSLPSDDDEDLESCESIYERLFEMEQPCRAYTVVEHMPLPTMSGTSREISGEAVDFVRSCLCLDPAERRTVFELFRHPWIRGGEGAMLAEAGTSAGSP</sequence>
<dbReference type="PROSITE" id="PS00107">
    <property type="entry name" value="PROTEIN_KINASE_ATP"/>
    <property type="match status" value="1"/>
</dbReference>
<feature type="region of interest" description="Disordered" evidence="7">
    <location>
        <begin position="318"/>
        <end position="438"/>
    </location>
</feature>
<evidence type="ECO:0000256" key="2">
    <source>
        <dbReference type="ARBA" id="ARBA00022679"/>
    </source>
</evidence>
<reference evidence="9 10" key="2">
    <citation type="journal article" date="2011" name="Genome Res.">
        <title>Chromosome and gene copy number variation allow major structural change between species and strains of Leishmania.</title>
        <authorList>
            <person name="Rogers M.B."/>
            <person name="Hilley J.D."/>
            <person name="Dickens N.J."/>
            <person name="Wilkes J."/>
            <person name="Bates P.A."/>
            <person name="Depledge D.P."/>
            <person name="Harris D."/>
            <person name="Her Y."/>
            <person name="Herzyk P."/>
            <person name="Imamura H."/>
            <person name="Otto T.D."/>
            <person name="Sanders M."/>
            <person name="Seeger K."/>
            <person name="Dujardin J.C."/>
            <person name="Berriman M."/>
            <person name="Smith D.F."/>
            <person name="Hertz-Fowler C."/>
            <person name="Mottram J.C."/>
        </authorList>
    </citation>
    <scope>NUCLEOTIDE SEQUENCE [LARGE SCALE GENOMIC DNA]</scope>
    <source>
        <strain evidence="9 10">JPCM5</strain>
    </source>
</reference>
<keyword evidence="4" id="KW-0418">Kinase</keyword>
<dbReference type="KEGG" id="lif:LINJ_19_0590"/>
<dbReference type="eggNOG" id="KOG0585">
    <property type="taxonomic scope" value="Eukaryota"/>
</dbReference>
<feature type="compositionally biased region" description="Basic and acidic residues" evidence="7">
    <location>
        <begin position="1329"/>
        <end position="1344"/>
    </location>
</feature>
<dbReference type="FunFam" id="1.10.510.10:FF:001843">
    <property type="entry name" value="Protein kinase, putative"/>
    <property type="match status" value="1"/>
</dbReference>
<dbReference type="EMBL" id="FR796451">
    <property type="protein sequence ID" value="CAM67264.2"/>
    <property type="molecule type" value="Genomic_DNA"/>
</dbReference>
<feature type="binding site" evidence="6">
    <location>
        <position position="761"/>
    </location>
    <ligand>
        <name>ATP</name>
        <dbReference type="ChEBI" id="CHEBI:30616"/>
    </ligand>
</feature>
<feature type="region of interest" description="Disordered" evidence="7">
    <location>
        <begin position="513"/>
        <end position="539"/>
    </location>
</feature>
<feature type="compositionally biased region" description="Polar residues" evidence="7">
    <location>
        <begin position="421"/>
        <end position="436"/>
    </location>
</feature>
<feature type="region of interest" description="Disordered" evidence="7">
    <location>
        <begin position="1253"/>
        <end position="1272"/>
    </location>
</feature>
<organism evidence="9 10">
    <name type="scientific">Leishmania infantum</name>
    <dbReference type="NCBI Taxonomy" id="5671"/>
    <lineage>
        <taxon>Eukaryota</taxon>
        <taxon>Discoba</taxon>
        <taxon>Euglenozoa</taxon>
        <taxon>Kinetoplastea</taxon>
        <taxon>Metakinetoplastina</taxon>
        <taxon>Trypanosomatida</taxon>
        <taxon>Trypanosomatidae</taxon>
        <taxon>Leishmaniinae</taxon>
        <taxon>Leishmania</taxon>
    </lineage>
</organism>
<keyword evidence="3 6" id="KW-0547">Nucleotide-binding</keyword>